<comment type="caution">
    <text evidence="2">The sequence shown here is derived from an EMBL/GenBank/DDBJ whole genome shotgun (WGS) entry which is preliminary data.</text>
</comment>
<gene>
    <name evidence="2" type="ORF">F3K02_00945</name>
</gene>
<dbReference type="Gene3D" id="3.40.250.10">
    <property type="entry name" value="Rhodanese-like domain"/>
    <property type="match status" value="1"/>
</dbReference>
<dbReference type="AlphaFoldDB" id="A0A7Y8GS31"/>
<name>A0A7Y8GS31_9BURK</name>
<dbReference type="CDD" id="cd01447">
    <property type="entry name" value="Polysulfide_ST"/>
    <property type="match status" value="1"/>
</dbReference>
<dbReference type="InterPro" id="IPR036873">
    <property type="entry name" value="Rhodanese-like_dom_sf"/>
</dbReference>
<protein>
    <submittedName>
        <fullName evidence="2">Rhodanese-like domain-containing protein</fullName>
    </submittedName>
</protein>
<dbReference type="Pfam" id="PF00581">
    <property type="entry name" value="Rhodanese"/>
    <property type="match status" value="1"/>
</dbReference>
<feature type="domain" description="Rhodanese" evidence="1">
    <location>
        <begin position="33"/>
        <end position="131"/>
    </location>
</feature>
<evidence type="ECO:0000313" key="2">
    <source>
        <dbReference type="EMBL" id="NWF43834.1"/>
    </source>
</evidence>
<dbReference type="InterPro" id="IPR001763">
    <property type="entry name" value="Rhodanese-like_dom"/>
</dbReference>
<dbReference type="EMBL" id="VYGV01000001">
    <property type="protein sequence ID" value="NWF43834.1"/>
    <property type="molecule type" value="Genomic_DNA"/>
</dbReference>
<dbReference type="Proteomes" id="UP000545507">
    <property type="component" value="Unassembled WGS sequence"/>
</dbReference>
<sequence>MPITKGFRALVDEATAQITTYSVEQVRKRLEAGDATLQVVDIRDVRELEREDTVPGALHAPRGMLEFWVDPESPYYKPVFGDESKEFVLFCGAGWRSALATKALQDMGMSNVAHIDGGFAAWTRADAPTETLEAHKARHAARKAA</sequence>
<evidence type="ECO:0000313" key="3">
    <source>
        <dbReference type="Proteomes" id="UP000545507"/>
    </source>
</evidence>
<dbReference type="SMART" id="SM00450">
    <property type="entry name" value="RHOD"/>
    <property type="match status" value="1"/>
</dbReference>
<dbReference type="SUPFAM" id="SSF52821">
    <property type="entry name" value="Rhodanese/Cell cycle control phosphatase"/>
    <property type="match status" value="1"/>
</dbReference>
<dbReference type="GO" id="GO:0004792">
    <property type="term" value="F:thiosulfate-cyanide sulfurtransferase activity"/>
    <property type="evidence" value="ECO:0007669"/>
    <property type="project" value="TreeGrafter"/>
</dbReference>
<keyword evidence="3" id="KW-1185">Reference proteome</keyword>
<accession>A0A7Y8GS31</accession>
<organism evidence="2 3">
    <name type="scientific">Hydrogenophaga aromaticivorans</name>
    <dbReference type="NCBI Taxonomy" id="2610898"/>
    <lineage>
        <taxon>Bacteria</taxon>
        <taxon>Pseudomonadati</taxon>
        <taxon>Pseudomonadota</taxon>
        <taxon>Betaproteobacteria</taxon>
        <taxon>Burkholderiales</taxon>
        <taxon>Comamonadaceae</taxon>
        <taxon>Hydrogenophaga</taxon>
    </lineage>
</organism>
<proteinExistence type="predicted"/>
<evidence type="ECO:0000259" key="1">
    <source>
        <dbReference type="PROSITE" id="PS50206"/>
    </source>
</evidence>
<dbReference type="PANTHER" id="PTHR44086">
    <property type="entry name" value="THIOSULFATE SULFURTRANSFERASE RDL2, MITOCHONDRIAL-RELATED"/>
    <property type="match status" value="1"/>
</dbReference>
<dbReference type="PANTHER" id="PTHR44086:SF13">
    <property type="entry name" value="THIOSULFATE SULFURTRANSFERASE PSPE"/>
    <property type="match status" value="1"/>
</dbReference>
<dbReference type="PROSITE" id="PS50206">
    <property type="entry name" value="RHODANESE_3"/>
    <property type="match status" value="1"/>
</dbReference>
<dbReference type="RefSeq" id="WP_177132345.1">
    <property type="nucleotide sequence ID" value="NZ_JAGPWB010000035.1"/>
</dbReference>
<reference evidence="2 3" key="1">
    <citation type="submission" date="2019-09" db="EMBL/GenBank/DDBJ databases">
        <title>Hydrogenophaga aromatica sp. nov., isolated from a para-xylene-degrading enrichment culture.</title>
        <authorList>
            <person name="Tancsics A."/>
            <person name="Banerjee S."/>
        </authorList>
    </citation>
    <scope>NUCLEOTIDE SEQUENCE [LARGE SCALE GENOMIC DNA]</scope>
    <source>
        <strain evidence="2 3">D2P1</strain>
    </source>
</reference>